<evidence type="ECO:0000313" key="2">
    <source>
        <dbReference type="EMBL" id="KAF2183836.1"/>
    </source>
</evidence>
<dbReference type="Proteomes" id="UP000800200">
    <property type="component" value="Unassembled WGS sequence"/>
</dbReference>
<sequence>MFKKKKNHKHSEKFLLIAIGEGPPVPDPQCPSMIPFQYTVAHPAQWPSEYSPLAHPPSARARLPTSSGIPADAQSTAPRRSAL</sequence>
<reference evidence="2" key="1">
    <citation type="journal article" date="2020" name="Stud. Mycol.">
        <title>101 Dothideomycetes genomes: a test case for predicting lifestyles and emergence of pathogens.</title>
        <authorList>
            <person name="Haridas S."/>
            <person name="Albert R."/>
            <person name="Binder M."/>
            <person name="Bloem J."/>
            <person name="Labutti K."/>
            <person name="Salamov A."/>
            <person name="Andreopoulos B."/>
            <person name="Baker S."/>
            <person name="Barry K."/>
            <person name="Bills G."/>
            <person name="Bluhm B."/>
            <person name="Cannon C."/>
            <person name="Castanera R."/>
            <person name="Culley D."/>
            <person name="Daum C."/>
            <person name="Ezra D."/>
            <person name="Gonzalez J."/>
            <person name="Henrissat B."/>
            <person name="Kuo A."/>
            <person name="Liang C."/>
            <person name="Lipzen A."/>
            <person name="Lutzoni F."/>
            <person name="Magnuson J."/>
            <person name="Mondo S."/>
            <person name="Nolan M."/>
            <person name="Ohm R."/>
            <person name="Pangilinan J."/>
            <person name="Park H.-J."/>
            <person name="Ramirez L."/>
            <person name="Alfaro M."/>
            <person name="Sun H."/>
            <person name="Tritt A."/>
            <person name="Yoshinaga Y."/>
            <person name="Zwiers L.-H."/>
            <person name="Turgeon B."/>
            <person name="Goodwin S."/>
            <person name="Spatafora J."/>
            <person name="Crous P."/>
            <person name="Grigoriev I."/>
        </authorList>
    </citation>
    <scope>NUCLEOTIDE SEQUENCE</scope>
    <source>
        <strain evidence="2">CBS 207.26</strain>
    </source>
</reference>
<evidence type="ECO:0000313" key="3">
    <source>
        <dbReference type="Proteomes" id="UP000800200"/>
    </source>
</evidence>
<dbReference type="EMBL" id="ML994640">
    <property type="protein sequence ID" value="KAF2183836.1"/>
    <property type="molecule type" value="Genomic_DNA"/>
</dbReference>
<feature type="compositionally biased region" description="Polar residues" evidence="1">
    <location>
        <begin position="64"/>
        <end position="83"/>
    </location>
</feature>
<gene>
    <name evidence="2" type="ORF">K469DRAFT_710204</name>
</gene>
<accession>A0A6A6E1Q8</accession>
<organism evidence="2 3">
    <name type="scientific">Zopfia rhizophila CBS 207.26</name>
    <dbReference type="NCBI Taxonomy" id="1314779"/>
    <lineage>
        <taxon>Eukaryota</taxon>
        <taxon>Fungi</taxon>
        <taxon>Dikarya</taxon>
        <taxon>Ascomycota</taxon>
        <taxon>Pezizomycotina</taxon>
        <taxon>Dothideomycetes</taxon>
        <taxon>Dothideomycetes incertae sedis</taxon>
        <taxon>Zopfiaceae</taxon>
        <taxon>Zopfia</taxon>
    </lineage>
</organism>
<dbReference type="AlphaFoldDB" id="A0A6A6E1Q8"/>
<keyword evidence="3" id="KW-1185">Reference proteome</keyword>
<name>A0A6A6E1Q8_9PEZI</name>
<protein>
    <submittedName>
        <fullName evidence="2">Uncharacterized protein</fullName>
    </submittedName>
</protein>
<feature type="region of interest" description="Disordered" evidence="1">
    <location>
        <begin position="47"/>
        <end position="83"/>
    </location>
</feature>
<evidence type="ECO:0000256" key="1">
    <source>
        <dbReference type="SAM" id="MobiDB-lite"/>
    </source>
</evidence>
<proteinExistence type="predicted"/>